<dbReference type="PANTHER" id="PTHR30086:SF20">
    <property type="entry name" value="ARGININE EXPORTER PROTEIN ARGO-RELATED"/>
    <property type="match status" value="1"/>
</dbReference>
<evidence type="ECO:0000313" key="8">
    <source>
        <dbReference type="EMBL" id="GGY24211.1"/>
    </source>
</evidence>
<evidence type="ECO:0000256" key="4">
    <source>
        <dbReference type="ARBA" id="ARBA00022989"/>
    </source>
</evidence>
<feature type="region of interest" description="Disordered" evidence="6">
    <location>
        <begin position="167"/>
        <end position="188"/>
    </location>
</feature>
<dbReference type="AlphaFoldDB" id="A0A918P629"/>
<keyword evidence="4 7" id="KW-1133">Transmembrane helix</keyword>
<name>A0A918P629_9NEIS</name>
<evidence type="ECO:0000256" key="1">
    <source>
        <dbReference type="ARBA" id="ARBA00004651"/>
    </source>
</evidence>
<evidence type="ECO:0000256" key="3">
    <source>
        <dbReference type="ARBA" id="ARBA00022692"/>
    </source>
</evidence>
<evidence type="ECO:0008006" key="10">
    <source>
        <dbReference type="Google" id="ProtNLM"/>
    </source>
</evidence>
<comment type="subcellular location">
    <subcellularLocation>
        <location evidence="1">Cell membrane</location>
        <topology evidence="1">Multi-pass membrane protein</topology>
    </subcellularLocation>
</comment>
<reference evidence="8" key="1">
    <citation type="journal article" date="2014" name="Int. J. Syst. Evol. Microbiol.">
        <title>Complete genome sequence of Corynebacterium casei LMG S-19264T (=DSM 44701T), isolated from a smear-ripened cheese.</title>
        <authorList>
            <consortium name="US DOE Joint Genome Institute (JGI-PGF)"/>
            <person name="Walter F."/>
            <person name="Albersmeier A."/>
            <person name="Kalinowski J."/>
            <person name="Ruckert C."/>
        </authorList>
    </citation>
    <scope>NUCLEOTIDE SEQUENCE</scope>
    <source>
        <strain evidence="8">KCTC 32182</strain>
    </source>
</reference>
<feature type="transmembrane region" description="Helical" evidence="7">
    <location>
        <begin position="68"/>
        <end position="89"/>
    </location>
</feature>
<reference evidence="8" key="2">
    <citation type="submission" date="2020-09" db="EMBL/GenBank/DDBJ databases">
        <authorList>
            <person name="Sun Q."/>
            <person name="Kim S."/>
        </authorList>
    </citation>
    <scope>NUCLEOTIDE SEQUENCE</scope>
    <source>
        <strain evidence="8">KCTC 32182</strain>
    </source>
</reference>
<dbReference type="Pfam" id="PF01810">
    <property type="entry name" value="LysE"/>
    <property type="match status" value="1"/>
</dbReference>
<keyword evidence="3 7" id="KW-0812">Transmembrane</keyword>
<evidence type="ECO:0000256" key="7">
    <source>
        <dbReference type="SAM" id="Phobius"/>
    </source>
</evidence>
<gene>
    <name evidence="8" type="ORF">GCM10011289_29940</name>
</gene>
<evidence type="ECO:0000256" key="2">
    <source>
        <dbReference type="ARBA" id="ARBA00022475"/>
    </source>
</evidence>
<organism evidence="8 9">
    <name type="scientific">Paludibacterium paludis</name>
    <dbReference type="NCBI Taxonomy" id="1225769"/>
    <lineage>
        <taxon>Bacteria</taxon>
        <taxon>Pseudomonadati</taxon>
        <taxon>Pseudomonadota</taxon>
        <taxon>Betaproteobacteria</taxon>
        <taxon>Neisseriales</taxon>
        <taxon>Chromobacteriaceae</taxon>
        <taxon>Paludibacterium</taxon>
    </lineage>
</organism>
<dbReference type="GO" id="GO:0015171">
    <property type="term" value="F:amino acid transmembrane transporter activity"/>
    <property type="evidence" value="ECO:0007669"/>
    <property type="project" value="TreeGrafter"/>
</dbReference>
<accession>A0A918P629</accession>
<feature type="transmembrane region" description="Helical" evidence="7">
    <location>
        <begin position="101"/>
        <end position="124"/>
    </location>
</feature>
<proteinExistence type="predicted"/>
<dbReference type="EMBL" id="BMYX01000019">
    <property type="protein sequence ID" value="GGY24211.1"/>
    <property type="molecule type" value="Genomic_DNA"/>
</dbReference>
<dbReference type="RefSeq" id="WP_189535773.1">
    <property type="nucleotide sequence ID" value="NZ_BMYX01000019.1"/>
</dbReference>
<feature type="compositionally biased region" description="Polar residues" evidence="6">
    <location>
        <begin position="179"/>
        <end position="188"/>
    </location>
</feature>
<evidence type="ECO:0000313" key="9">
    <source>
        <dbReference type="Proteomes" id="UP000645257"/>
    </source>
</evidence>
<dbReference type="Proteomes" id="UP000645257">
    <property type="component" value="Unassembled WGS sequence"/>
</dbReference>
<keyword evidence="9" id="KW-1185">Reference proteome</keyword>
<evidence type="ECO:0000256" key="5">
    <source>
        <dbReference type="ARBA" id="ARBA00023136"/>
    </source>
</evidence>
<keyword evidence="5 7" id="KW-0472">Membrane</keyword>
<evidence type="ECO:0000256" key="6">
    <source>
        <dbReference type="SAM" id="MobiDB-lite"/>
    </source>
</evidence>
<dbReference type="GO" id="GO:0005886">
    <property type="term" value="C:plasma membrane"/>
    <property type="evidence" value="ECO:0007669"/>
    <property type="project" value="UniProtKB-SubCell"/>
</dbReference>
<dbReference type="InterPro" id="IPR001123">
    <property type="entry name" value="LeuE-type"/>
</dbReference>
<dbReference type="PANTHER" id="PTHR30086">
    <property type="entry name" value="ARGININE EXPORTER PROTEIN ARGO"/>
    <property type="match status" value="1"/>
</dbReference>
<comment type="caution">
    <text evidence="8">The sequence shown here is derived from an EMBL/GenBank/DDBJ whole genome shotgun (WGS) entry which is preliminary data.</text>
</comment>
<keyword evidence="2" id="KW-1003">Cell membrane</keyword>
<sequence>MPCAGRRAGAVGSAARGAGPAADDAVRLAGAAYLLFLAIKAFRASGCAAGTDKKTDDMPPARIFQQGLITNLLNPKMVLFVLALFPQFVRPDGGPLIMQMLTSVLNTLGLAVNGAVILAVNRIAGRLSGNDRRRWPGGNHVLGLACRLALPGGHRNEARPDIQAAGRCRHAGQPPHSPNAPTGSNRVH</sequence>
<protein>
    <recommendedName>
        <fullName evidence="10">LysE type translocator</fullName>
    </recommendedName>
</protein>